<dbReference type="Pfam" id="PF03450">
    <property type="entry name" value="CO_deh_flav_C"/>
    <property type="match status" value="1"/>
</dbReference>
<dbReference type="InterPro" id="IPR002346">
    <property type="entry name" value="Mopterin_DH_FAD-bd"/>
</dbReference>
<dbReference type="InterPro" id="IPR016166">
    <property type="entry name" value="FAD-bd_PCMH"/>
</dbReference>
<evidence type="ECO:0000256" key="3">
    <source>
        <dbReference type="ARBA" id="ARBA00023002"/>
    </source>
</evidence>
<dbReference type="PANTHER" id="PTHR42659">
    <property type="entry name" value="XANTHINE DEHYDROGENASE SUBUNIT C-RELATED"/>
    <property type="match status" value="1"/>
</dbReference>
<reference evidence="5 6" key="1">
    <citation type="submission" date="2018-03" db="EMBL/GenBank/DDBJ databases">
        <title>Genomic Encyclopedia of Archaeal and Bacterial Type Strains, Phase II (KMG-II): from individual species to whole genera.</title>
        <authorList>
            <person name="Goeker M."/>
        </authorList>
    </citation>
    <scope>NUCLEOTIDE SEQUENCE [LARGE SCALE GENOMIC DNA]</scope>
    <source>
        <strain evidence="5 6">DSM 100673</strain>
    </source>
</reference>
<gene>
    <name evidence="5" type="ORF">CLV88_12041</name>
</gene>
<feature type="domain" description="FAD-binding PCMH-type" evidence="4">
    <location>
        <begin position="1"/>
        <end position="169"/>
    </location>
</feature>
<dbReference type="Proteomes" id="UP000240418">
    <property type="component" value="Unassembled WGS sequence"/>
</dbReference>
<dbReference type="EMBL" id="PYGJ01000020">
    <property type="protein sequence ID" value="PSL17189.1"/>
    <property type="molecule type" value="Genomic_DNA"/>
</dbReference>
<sequence length="278" mass="28570">MGIYHRPCNLKDALDVLAKQDVTIAAGCTDLFPATEAQALSGPVLDITDIVGMRGISESDVGWRFGAATTWSDIVRAGLPTGFDMLVAAAREVGSVQIQNAGTIGGNLCNASPAADGVPALLALDATVEVASKRGVRVLAMHDFLTGVRQTALEPGEMVVAVHVPRESSAGRSVFRKLGARKYLVISIAMVAARVLSDGGVIREAAIAVGACSPVARRLGEVEAALVGVPLVAATVSDGLVAHALAPISDVRGSDVYRADAAGELVRRALRDLAEGAA</sequence>
<comment type="caution">
    <text evidence="5">The sequence shown here is derived from an EMBL/GenBank/DDBJ whole genome shotgun (WGS) entry which is preliminary data.</text>
</comment>
<evidence type="ECO:0000313" key="6">
    <source>
        <dbReference type="Proteomes" id="UP000240418"/>
    </source>
</evidence>
<keyword evidence="3" id="KW-0560">Oxidoreductase</keyword>
<proteinExistence type="predicted"/>
<dbReference type="InterPro" id="IPR005107">
    <property type="entry name" value="CO_DH_flav_C"/>
</dbReference>
<dbReference type="GO" id="GO:0071949">
    <property type="term" value="F:FAD binding"/>
    <property type="evidence" value="ECO:0007669"/>
    <property type="project" value="InterPro"/>
</dbReference>
<evidence type="ECO:0000256" key="1">
    <source>
        <dbReference type="ARBA" id="ARBA00022630"/>
    </source>
</evidence>
<protein>
    <submittedName>
        <fullName evidence="5">CO/xanthine dehydrogenase FAD-binding subunit</fullName>
    </submittedName>
</protein>
<dbReference type="InterPro" id="IPR016169">
    <property type="entry name" value="FAD-bd_PCMH_sub2"/>
</dbReference>
<organism evidence="5 6">
    <name type="scientific">Shimia abyssi</name>
    <dbReference type="NCBI Taxonomy" id="1662395"/>
    <lineage>
        <taxon>Bacteria</taxon>
        <taxon>Pseudomonadati</taxon>
        <taxon>Pseudomonadota</taxon>
        <taxon>Alphaproteobacteria</taxon>
        <taxon>Rhodobacterales</taxon>
        <taxon>Roseobacteraceae</taxon>
    </lineage>
</organism>
<dbReference type="SUPFAM" id="SSF55447">
    <property type="entry name" value="CO dehydrogenase flavoprotein C-terminal domain-like"/>
    <property type="match status" value="1"/>
</dbReference>
<dbReference type="SUPFAM" id="SSF56176">
    <property type="entry name" value="FAD-binding/transporter-associated domain-like"/>
    <property type="match status" value="1"/>
</dbReference>
<keyword evidence="6" id="KW-1185">Reference proteome</keyword>
<dbReference type="InterPro" id="IPR036683">
    <property type="entry name" value="CO_DH_flav_C_dom_sf"/>
</dbReference>
<dbReference type="PANTHER" id="PTHR42659:SF2">
    <property type="entry name" value="XANTHINE DEHYDROGENASE SUBUNIT C-RELATED"/>
    <property type="match status" value="1"/>
</dbReference>
<dbReference type="OrthoDB" id="9814706at2"/>
<dbReference type="GO" id="GO:0016491">
    <property type="term" value="F:oxidoreductase activity"/>
    <property type="evidence" value="ECO:0007669"/>
    <property type="project" value="UniProtKB-KW"/>
</dbReference>
<evidence type="ECO:0000256" key="2">
    <source>
        <dbReference type="ARBA" id="ARBA00022827"/>
    </source>
</evidence>
<keyword evidence="1" id="KW-0285">Flavoprotein</keyword>
<dbReference type="Gene3D" id="3.30.390.50">
    <property type="entry name" value="CO dehydrogenase flavoprotein, C-terminal domain"/>
    <property type="match status" value="1"/>
</dbReference>
<dbReference type="InterPro" id="IPR051312">
    <property type="entry name" value="Diverse_Substr_Oxidored"/>
</dbReference>
<keyword evidence="2" id="KW-0274">FAD</keyword>
<evidence type="ECO:0000259" key="4">
    <source>
        <dbReference type="PROSITE" id="PS51387"/>
    </source>
</evidence>
<accession>A0A2P8F648</accession>
<dbReference type="AlphaFoldDB" id="A0A2P8F648"/>
<name>A0A2P8F648_9RHOB</name>
<dbReference type="Gene3D" id="3.30.465.10">
    <property type="match status" value="1"/>
</dbReference>
<dbReference type="RefSeq" id="WP_106610270.1">
    <property type="nucleotide sequence ID" value="NZ_PYGJ01000020.1"/>
</dbReference>
<dbReference type="PROSITE" id="PS51387">
    <property type="entry name" value="FAD_PCMH"/>
    <property type="match status" value="1"/>
</dbReference>
<dbReference type="Pfam" id="PF00941">
    <property type="entry name" value="FAD_binding_5"/>
    <property type="match status" value="1"/>
</dbReference>
<evidence type="ECO:0000313" key="5">
    <source>
        <dbReference type="EMBL" id="PSL17189.1"/>
    </source>
</evidence>
<dbReference type="InterPro" id="IPR036318">
    <property type="entry name" value="FAD-bd_PCMH-like_sf"/>
</dbReference>
<dbReference type="SMART" id="SM01092">
    <property type="entry name" value="CO_deh_flav_C"/>
    <property type="match status" value="1"/>
</dbReference>